<evidence type="ECO:0008006" key="4">
    <source>
        <dbReference type="Google" id="ProtNLM"/>
    </source>
</evidence>
<keyword evidence="1" id="KW-0472">Membrane</keyword>
<evidence type="ECO:0000313" key="2">
    <source>
        <dbReference type="EMBL" id="KIL47455.1"/>
    </source>
</evidence>
<proteinExistence type="predicted"/>
<keyword evidence="1" id="KW-0812">Transmembrane</keyword>
<organism evidence="2 3">
    <name type="scientific">Jeotgalibacillus campisalis</name>
    <dbReference type="NCBI Taxonomy" id="220754"/>
    <lineage>
        <taxon>Bacteria</taxon>
        <taxon>Bacillati</taxon>
        <taxon>Bacillota</taxon>
        <taxon>Bacilli</taxon>
        <taxon>Bacillales</taxon>
        <taxon>Caryophanaceae</taxon>
        <taxon>Jeotgalibacillus</taxon>
    </lineage>
</organism>
<dbReference type="PATRIC" id="fig|220754.4.peg.1643"/>
<keyword evidence="3" id="KW-1185">Reference proteome</keyword>
<keyword evidence="1" id="KW-1133">Transmembrane helix</keyword>
<evidence type="ECO:0000313" key="3">
    <source>
        <dbReference type="Proteomes" id="UP000031972"/>
    </source>
</evidence>
<reference evidence="2 3" key="1">
    <citation type="submission" date="2015-01" db="EMBL/GenBank/DDBJ databases">
        <title>Jeotgalibacillus campisalis genome sequencing.</title>
        <authorList>
            <person name="Goh K.M."/>
            <person name="Chan K.-G."/>
            <person name="Yaakop A.S."/>
            <person name="Ee R."/>
            <person name="Gan H.M."/>
            <person name="Chan C.S."/>
        </authorList>
    </citation>
    <scope>NUCLEOTIDE SEQUENCE [LARGE SCALE GENOMIC DNA]</scope>
    <source>
        <strain evidence="2 3">SF-57</strain>
    </source>
</reference>
<dbReference type="OrthoDB" id="2720594at2"/>
<accession>A0A0C2RAW2</accession>
<name>A0A0C2RAW2_9BACL</name>
<feature type="transmembrane region" description="Helical" evidence="1">
    <location>
        <begin position="6"/>
        <end position="27"/>
    </location>
</feature>
<dbReference type="Proteomes" id="UP000031972">
    <property type="component" value="Unassembled WGS sequence"/>
</dbReference>
<protein>
    <recommendedName>
        <fullName evidence="4">DUF4878 domain-containing protein</fullName>
    </recommendedName>
</protein>
<dbReference type="EMBL" id="JXRR01000014">
    <property type="protein sequence ID" value="KIL47455.1"/>
    <property type="molecule type" value="Genomic_DNA"/>
</dbReference>
<dbReference type="SUPFAM" id="SSF54427">
    <property type="entry name" value="NTF2-like"/>
    <property type="match status" value="1"/>
</dbReference>
<dbReference type="RefSeq" id="WP_041057022.1">
    <property type="nucleotide sequence ID" value="NZ_JXRR01000014.1"/>
</dbReference>
<evidence type="ECO:0000256" key="1">
    <source>
        <dbReference type="SAM" id="Phobius"/>
    </source>
</evidence>
<dbReference type="InterPro" id="IPR032710">
    <property type="entry name" value="NTF2-like_dom_sf"/>
</dbReference>
<sequence>MRNSKLPFILVLLLFIAGIITFIVLLFPSEKEQVIDAAEEFYKLEQQGEASSSWDFLHPDLQKRFSKDQYIIGRSALFKDHLQSESFTYTLGAPNKIDSWQMTHDTTPIPVYEVEARIGLDSAYGKMELVQYLYVTELDDEWKILWDYNF</sequence>
<dbReference type="AlphaFoldDB" id="A0A0C2RAW2"/>
<comment type="caution">
    <text evidence="2">The sequence shown here is derived from an EMBL/GenBank/DDBJ whole genome shotgun (WGS) entry which is preliminary data.</text>
</comment>
<gene>
    <name evidence="2" type="ORF">KR50_16220</name>
</gene>